<dbReference type="InterPro" id="IPR050316">
    <property type="entry name" value="Tyrosinase/Hemocyanin"/>
</dbReference>
<comment type="catalytic activity">
    <reaction evidence="10">
        <text>L-tyrosine + O2 = L-dopaquinone + H2O</text>
        <dbReference type="Rhea" id="RHEA:18117"/>
        <dbReference type="ChEBI" id="CHEBI:15377"/>
        <dbReference type="ChEBI" id="CHEBI:15379"/>
        <dbReference type="ChEBI" id="CHEBI:57924"/>
        <dbReference type="ChEBI" id="CHEBI:58315"/>
        <dbReference type="EC" id="1.14.18.1"/>
    </reaction>
</comment>
<evidence type="ECO:0000256" key="6">
    <source>
        <dbReference type="ARBA" id="ARBA00023008"/>
    </source>
</evidence>
<evidence type="ECO:0000256" key="2">
    <source>
        <dbReference type="ARBA" id="ARBA00009928"/>
    </source>
</evidence>
<feature type="domain" description="Tyrosinase copper-binding" evidence="11">
    <location>
        <begin position="320"/>
        <end position="337"/>
    </location>
</feature>
<dbReference type="PROSITE" id="PS00497">
    <property type="entry name" value="TYROSINASE_1"/>
    <property type="match status" value="1"/>
</dbReference>
<dbReference type="Proteomes" id="UP000522262">
    <property type="component" value="Unassembled WGS sequence"/>
</dbReference>
<sequence length="831" mass="95246">MFLYVLQINLISQLPKHLSLQPTSTFHLRLEEIIRMDSFDRLNHLTQPAVQNLPKLEQPVAVHTRYAVKSEHDASVGASSATVQTKIWFKSPPLATLTLRMIRAIKLFADSHDQGSVSNLEQGNWTWIELIILENEDATSPKKDRKGKELVVTSHSNKVGSKDYEWMQGDTFDMSRHFLKSLEPGNVIAVRLCARFAGWKISARNGHLVIDIRDDNDPFPITPISINTNDAIPPRRNIGSWYEEAKTNSKTALELSLFIRAMKAFQSLPPDNQLSFYRIAGIHGYPYNVSWNMGKAPIPLDAPDMEERLKGIERGFYCQHNSYLFPTWHRAYMVLFERRVSDLMMEEAVTLGKENKEWISAARRWRLPYWDWALTPSLPDLARDKKISIVSFWDGQGQPQYESVDNPMYRFQMPGHNPMGDDTYGDYRIDNKKDTPWEMCIGTSRHGITLRDKERKWVEGVSNNKQVDLSLQGVHKDLSCLTLKDAVYRLLTHDYTTKYVNFASTKHDKEKMEKAPGDTAKGYLNLEQIHNSVHDFIGGGTDRAGIGHMGSVPVAAFDPIFWPHHCNIDRLLHLWQCNNPGNWFHQKPGQVVEDSPQKDLVPFHASAEPDDFFNSNKVRHIDALNYTYDYMDQITDEFGDMIPAKSHSYINKLYGPPAKAFEHHEESTDPLINIVYNRYCLNGNSYTLLFFLGEVDHQAPYNQQKNLVGSIFTFSTPLPEDVITCKNCYEQKCANVLSRAQVPLTRAVPIEQRVESEMAMSYFQENLKWTAINEAGKVIAREKLTDLEITLFIGVNQLQGSLGRESLFKFDGYKEQEFNWESAYVAGVSQF</sequence>
<organism evidence="13 14">
    <name type="scientific">Fusarium mexicanum</name>
    <dbReference type="NCBI Taxonomy" id="751941"/>
    <lineage>
        <taxon>Eukaryota</taxon>
        <taxon>Fungi</taxon>
        <taxon>Dikarya</taxon>
        <taxon>Ascomycota</taxon>
        <taxon>Pezizomycotina</taxon>
        <taxon>Sordariomycetes</taxon>
        <taxon>Hypocreomycetidae</taxon>
        <taxon>Hypocreales</taxon>
        <taxon>Nectriaceae</taxon>
        <taxon>Fusarium</taxon>
        <taxon>Fusarium fujikuroi species complex</taxon>
    </lineage>
</organism>
<dbReference type="Pfam" id="PF18132">
    <property type="entry name" value="Tyrosinase_C"/>
    <property type="match status" value="1"/>
</dbReference>
<evidence type="ECO:0000256" key="1">
    <source>
        <dbReference type="ARBA" id="ARBA00001973"/>
    </source>
</evidence>
<evidence type="ECO:0000256" key="8">
    <source>
        <dbReference type="ARBA" id="ARBA00023101"/>
    </source>
</evidence>
<evidence type="ECO:0000256" key="3">
    <source>
        <dbReference type="ARBA" id="ARBA00011906"/>
    </source>
</evidence>
<evidence type="ECO:0000313" key="14">
    <source>
        <dbReference type="Proteomes" id="UP000522262"/>
    </source>
</evidence>
<dbReference type="PRINTS" id="PR00092">
    <property type="entry name" value="TYROSINASE"/>
</dbReference>
<comment type="cofactor">
    <cofactor evidence="1">
        <name>Cu(2+)</name>
        <dbReference type="ChEBI" id="CHEBI:29036"/>
    </cofactor>
</comment>
<keyword evidence="4" id="KW-0479">Metal-binding</keyword>
<evidence type="ECO:0000256" key="10">
    <source>
        <dbReference type="ARBA" id="ARBA00048881"/>
    </source>
</evidence>
<reference evidence="13 14" key="1">
    <citation type="submission" date="2020-05" db="EMBL/GenBank/DDBJ databases">
        <title>Identification and distribution of gene clusters putatively required for synthesis of sphingolipid metabolism inhibitors in phylogenetically diverse species of the filamentous fungus Fusarium.</title>
        <authorList>
            <person name="Kim H.-S."/>
            <person name="Busman M."/>
            <person name="Brown D.W."/>
            <person name="Divon H."/>
            <person name="Uhlig S."/>
            <person name="Proctor R.H."/>
        </authorList>
    </citation>
    <scope>NUCLEOTIDE SEQUENCE [LARGE SCALE GENOMIC DNA]</scope>
    <source>
        <strain evidence="13 14">NRRL 53147</strain>
    </source>
</reference>
<feature type="domain" description="Tyrosinase copper-binding" evidence="12">
    <location>
        <begin position="558"/>
        <end position="569"/>
    </location>
</feature>
<dbReference type="InterPro" id="IPR008922">
    <property type="entry name" value="Di-copper_centre_dom_sf"/>
</dbReference>
<dbReference type="GO" id="GO:0046872">
    <property type="term" value="F:metal ion binding"/>
    <property type="evidence" value="ECO:0007669"/>
    <property type="project" value="UniProtKB-KW"/>
</dbReference>
<dbReference type="InterPro" id="IPR002227">
    <property type="entry name" value="Tyrosinase_Cu-bd"/>
</dbReference>
<proteinExistence type="inferred from homology"/>
<dbReference type="EMBL" id="JAAOAM010000194">
    <property type="protein sequence ID" value="KAF5540155.1"/>
    <property type="molecule type" value="Genomic_DNA"/>
</dbReference>
<dbReference type="Pfam" id="PF00264">
    <property type="entry name" value="Tyrosinase"/>
    <property type="match status" value="1"/>
</dbReference>
<evidence type="ECO:0000256" key="4">
    <source>
        <dbReference type="ARBA" id="ARBA00022723"/>
    </source>
</evidence>
<keyword evidence="6" id="KW-0186">Copper</keyword>
<dbReference type="Gene3D" id="1.10.1280.10">
    <property type="entry name" value="Di-copper center containing domain from catechol oxidase"/>
    <property type="match status" value="1"/>
</dbReference>
<gene>
    <name evidence="13" type="ORF">FMEXI_8606</name>
</gene>
<evidence type="ECO:0000259" key="12">
    <source>
        <dbReference type="PROSITE" id="PS00498"/>
    </source>
</evidence>
<dbReference type="InterPro" id="IPR041640">
    <property type="entry name" value="Tyrosinase_C"/>
</dbReference>
<accession>A0A8H5IQI9</accession>
<keyword evidence="8" id="KW-0470">Melanin biosynthesis</keyword>
<dbReference type="AlphaFoldDB" id="A0A8H5IQI9"/>
<name>A0A8H5IQI9_9HYPO</name>
<comment type="caution">
    <text evidence="13">The sequence shown here is derived from an EMBL/GenBank/DDBJ whole genome shotgun (WGS) entry which is preliminary data.</text>
</comment>
<dbReference type="SUPFAM" id="SSF48056">
    <property type="entry name" value="Di-copper centre-containing domain"/>
    <property type="match status" value="1"/>
</dbReference>
<keyword evidence="5" id="KW-0560">Oxidoreductase</keyword>
<keyword evidence="7" id="KW-0503">Monooxygenase</keyword>
<dbReference type="PANTHER" id="PTHR11474:SF76">
    <property type="entry name" value="SHKT DOMAIN-CONTAINING PROTEIN"/>
    <property type="match status" value="1"/>
</dbReference>
<keyword evidence="14" id="KW-1185">Reference proteome</keyword>
<dbReference type="PROSITE" id="PS00498">
    <property type="entry name" value="TYROSINASE_2"/>
    <property type="match status" value="1"/>
</dbReference>
<comment type="similarity">
    <text evidence="2">Belongs to the tyrosinase family.</text>
</comment>
<dbReference type="GO" id="GO:0004503">
    <property type="term" value="F:tyrosinase activity"/>
    <property type="evidence" value="ECO:0007669"/>
    <property type="project" value="UniProtKB-EC"/>
</dbReference>
<protein>
    <recommendedName>
        <fullName evidence="3">tyrosinase</fullName>
        <ecNumber evidence="3">1.14.18.1</ecNumber>
    </recommendedName>
</protein>
<dbReference type="GO" id="GO:0042438">
    <property type="term" value="P:melanin biosynthetic process"/>
    <property type="evidence" value="ECO:0007669"/>
    <property type="project" value="UniProtKB-KW"/>
</dbReference>
<dbReference type="Gene3D" id="2.60.310.20">
    <property type="match status" value="1"/>
</dbReference>
<dbReference type="PANTHER" id="PTHR11474">
    <property type="entry name" value="TYROSINASE FAMILY MEMBER"/>
    <property type="match status" value="1"/>
</dbReference>
<evidence type="ECO:0000256" key="7">
    <source>
        <dbReference type="ARBA" id="ARBA00023033"/>
    </source>
</evidence>
<evidence type="ECO:0000313" key="13">
    <source>
        <dbReference type="EMBL" id="KAF5540155.1"/>
    </source>
</evidence>
<evidence type="ECO:0000256" key="9">
    <source>
        <dbReference type="ARBA" id="ARBA00048233"/>
    </source>
</evidence>
<evidence type="ECO:0000256" key="5">
    <source>
        <dbReference type="ARBA" id="ARBA00023002"/>
    </source>
</evidence>
<dbReference type="EC" id="1.14.18.1" evidence="3"/>
<comment type="catalytic activity">
    <reaction evidence="9">
        <text>2 L-dopa + O2 = 2 L-dopaquinone + 2 H2O</text>
        <dbReference type="Rhea" id="RHEA:34287"/>
        <dbReference type="ChEBI" id="CHEBI:15377"/>
        <dbReference type="ChEBI" id="CHEBI:15379"/>
        <dbReference type="ChEBI" id="CHEBI:57504"/>
        <dbReference type="ChEBI" id="CHEBI:57924"/>
        <dbReference type="EC" id="1.14.18.1"/>
    </reaction>
</comment>
<evidence type="ECO:0000259" key="11">
    <source>
        <dbReference type="PROSITE" id="PS00497"/>
    </source>
</evidence>